<feature type="chain" id="PRO_5032463188" description="NHL repeat-containing protein" evidence="1">
    <location>
        <begin position="25"/>
        <end position="371"/>
    </location>
</feature>
<sequence length="371" mass="38391">MQKKGWKNLCRGGALSVALVTVLAACGGGGGDGNGSVVEPQPAPVQMSLLAGSLASKPDALAQDHCGQVNGVGAQARFSRITDLALSPLGDIYVSEDVYPPVSPQPPCPTPERSRIRRIAGEGVVSTFSTGGDRDWGEPRNYLYPRAIAAGGSGEVFVADGLTCAECAVFSGGMPRNGMGVWVQQASGAVRALAGGGPNSSGPKDGVGAAAIFSGPHAMRRTPDGRLFVLDWNRLRQVTADGEVTTLPGEGFNALAVASNGQLLVARGGEILNYTTGQTLARLDDNVTSMALDSRNGIYVVTSNRSTLVQKLSDSGQLSIVAGRVDSAPLAYELGPLPGKLLHVKAIAFDRQDRLLIAGAYAVVRTSPLVR</sequence>
<evidence type="ECO:0008006" key="4">
    <source>
        <dbReference type="Google" id="ProtNLM"/>
    </source>
</evidence>
<evidence type="ECO:0000313" key="3">
    <source>
        <dbReference type="Proteomes" id="UP000595064"/>
    </source>
</evidence>
<dbReference type="InterPro" id="IPR011042">
    <property type="entry name" value="6-blade_b-propeller_TolB-like"/>
</dbReference>
<dbReference type="Proteomes" id="UP000595064">
    <property type="component" value="Chromosome"/>
</dbReference>
<proteinExistence type="predicted"/>
<protein>
    <recommendedName>
        <fullName evidence="4">NHL repeat-containing protein</fullName>
    </recommendedName>
</protein>
<dbReference type="EMBL" id="CP065748">
    <property type="protein sequence ID" value="QPS81781.1"/>
    <property type="molecule type" value="Genomic_DNA"/>
</dbReference>
<dbReference type="KEGG" id="dla:I6G47_01485"/>
<dbReference type="SUPFAM" id="SSF63829">
    <property type="entry name" value="Calcium-dependent phosphotriesterase"/>
    <property type="match status" value="1"/>
</dbReference>
<dbReference type="RefSeq" id="WP_016453283.1">
    <property type="nucleotide sequence ID" value="NZ_CP065748.1"/>
</dbReference>
<gene>
    <name evidence="2" type="ORF">I6G47_01485</name>
</gene>
<keyword evidence="1" id="KW-0732">Signal</keyword>
<dbReference type="AlphaFoldDB" id="A0A7T2YTE0"/>
<feature type="signal peptide" evidence="1">
    <location>
        <begin position="1"/>
        <end position="24"/>
    </location>
</feature>
<reference evidence="2 3" key="1">
    <citation type="submission" date="2020-12" db="EMBL/GenBank/DDBJ databases">
        <title>FDA dAtabase for Regulatory Grade micrObial Sequences (FDA-ARGOS): Supporting development and validation of Infectious Disease Dx tests.</title>
        <authorList>
            <person name="Sproer C."/>
            <person name="Gronow S."/>
            <person name="Severitt S."/>
            <person name="Schroder I."/>
            <person name="Tallon L."/>
            <person name="Sadzewicz L."/>
            <person name="Zhao X."/>
            <person name="Boylan J."/>
            <person name="Ott S."/>
            <person name="Bowen H."/>
            <person name="Vavikolanu K."/>
            <person name="Mehta A."/>
            <person name="Aluvathingal J."/>
            <person name="Nadendla S."/>
            <person name="Lowell S."/>
            <person name="Myers T."/>
            <person name="Yan Y."/>
            <person name="Sichtig H."/>
        </authorList>
    </citation>
    <scope>NUCLEOTIDE SEQUENCE [LARGE SCALE GENOMIC DNA]</scope>
    <source>
        <strain evidence="2 3">FDAARGOS_890</strain>
    </source>
</reference>
<organism evidence="2 3">
    <name type="scientific">Delftia lacustris</name>
    <dbReference type="NCBI Taxonomy" id="558537"/>
    <lineage>
        <taxon>Bacteria</taxon>
        <taxon>Pseudomonadati</taxon>
        <taxon>Pseudomonadota</taxon>
        <taxon>Betaproteobacteria</taxon>
        <taxon>Burkholderiales</taxon>
        <taxon>Comamonadaceae</taxon>
        <taxon>Delftia</taxon>
    </lineage>
</organism>
<dbReference type="Gene3D" id="2.120.10.30">
    <property type="entry name" value="TolB, C-terminal domain"/>
    <property type="match status" value="2"/>
</dbReference>
<name>A0A7T2YTE0_9BURK</name>
<evidence type="ECO:0000313" key="2">
    <source>
        <dbReference type="EMBL" id="QPS81781.1"/>
    </source>
</evidence>
<dbReference type="PROSITE" id="PS51257">
    <property type="entry name" value="PROKAR_LIPOPROTEIN"/>
    <property type="match status" value="1"/>
</dbReference>
<accession>A0A7T2YTE0</accession>
<evidence type="ECO:0000256" key="1">
    <source>
        <dbReference type="SAM" id="SignalP"/>
    </source>
</evidence>
<keyword evidence="3" id="KW-1185">Reference proteome</keyword>